<dbReference type="RefSeq" id="XP_046069626.1">
    <property type="nucleotide sequence ID" value="XM_046219111.1"/>
</dbReference>
<keyword evidence="3" id="KW-1185">Reference proteome</keyword>
<gene>
    <name evidence="2" type="ORF">BGW36DRAFT_409548</name>
</gene>
<dbReference type="GeneID" id="70249398"/>
<comment type="caution">
    <text evidence="2">The sequence shown here is derived from an EMBL/GenBank/DDBJ whole genome shotgun (WGS) entry which is preliminary data.</text>
</comment>
<sequence length="244" mass="26787">MGKRPLVGDLFARSSGQPSPDADRPRPGPPPRRKSSVSSPRDDIGGRNRPKTRRAESTARNASSDNILAQDPGYDADVEVVRPYAIEEPDDDADQTSTSAPTQPATPKLLDTTEYWQRELVNSLRGLYCDSDSNDTFPLSRQKRGRKRKPDVSMSSSQNIRTIPDVRDQDIDLDAEGSISSPPKRPRRKSTKTGDDIKMEYAAAPNSRDLSPEPSSAILSHSGRESAPQINSPGDAMTDRMDLD</sequence>
<evidence type="ECO:0000313" key="2">
    <source>
        <dbReference type="EMBL" id="KAH8693956.1"/>
    </source>
</evidence>
<dbReference type="EMBL" id="JAJTJA010000009">
    <property type="protein sequence ID" value="KAH8693956.1"/>
    <property type="molecule type" value="Genomic_DNA"/>
</dbReference>
<accession>A0AAD4PYD4</accession>
<reference evidence="2" key="1">
    <citation type="submission" date="2021-12" db="EMBL/GenBank/DDBJ databases">
        <title>Convergent genome expansion in fungi linked to evolution of root-endophyte symbiosis.</title>
        <authorList>
            <consortium name="DOE Joint Genome Institute"/>
            <person name="Ke Y.-H."/>
            <person name="Bonito G."/>
            <person name="Liao H.-L."/>
            <person name="Looney B."/>
            <person name="Rojas-Flechas A."/>
            <person name="Nash J."/>
            <person name="Hameed K."/>
            <person name="Schadt C."/>
            <person name="Martin F."/>
            <person name="Crous P.W."/>
            <person name="Miettinen O."/>
            <person name="Magnuson J.K."/>
            <person name="Labbe J."/>
            <person name="Jacobson D."/>
            <person name="Doktycz M.J."/>
            <person name="Veneault-Fourrey C."/>
            <person name="Kuo A."/>
            <person name="Mondo S."/>
            <person name="Calhoun S."/>
            <person name="Riley R."/>
            <person name="Ohm R."/>
            <person name="LaButti K."/>
            <person name="Andreopoulos B."/>
            <person name="Pangilinan J."/>
            <person name="Nolan M."/>
            <person name="Tritt A."/>
            <person name="Clum A."/>
            <person name="Lipzen A."/>
            <person name="Daum C."/>
            <person name="Barry K."/>
            <person name="Grigoriev I.V."/>
            <person name="Vilgalys R."/>
        </authorList>
    </citation>
    <scope>NUCLEOTIDE SEQUENCE</scope>
    <source>
        <strain evidence="2">PMI_201</strain>
    </source>
</reference>
<evidence type="ECO:0000313" key="3">
    <source>
        <dbReference type="Proteomes" id="UP001201262"/>
    </source>
</evidence>
<feature type="region of interest" description="Disordered" evidence="1">
    <location>
        <begin position="1"/>
        <end position="111"/>
    </location>
</feature>
<organism evidence="2 3">
    <name type="scientific">Talaromyces proteolyticus</name>
    <dbReference type="NCBI Taxonomy" id="1131652"/>
    <lineage>
        <taxon>Eukaryota</taxon>
        <taxon>Fungi</taxon>
        <taxon>Dikarya</taxon>
        <taxon>Ascomycota</taxon>
        <taxon>Pezizomycotina</taxon>
        <taxon>Eurotiomycetes</taxon>
        <taxon>Eurotiomycetidae</taxon>
        <taxon>Eurotiales</taxon>
        <taxon>Trichocomaceae</taxon>
        <taxon>Talaromyces</taxon>
        <taxon>Talaromyces sect. Bacilispori</taxon>
    </lineage>
</organism>
<evidence type="ECO:0000256" key="1">
    <source>
        <dbReference type="SAM" id="MobiDB-lite"/>
    </source>
</evidence>
<name>A0AAD4PYD4_9EURO</name>
<proteinExistence type="predicted"/>
<feature type="compositionally biased region" description="Polar residues" evidence="1">
    <location>
        <begin position="58"/>
        <end position="67"/>
    </location>
</feature>
<feature type="compositionally biased region" description="Low complexity" evidence="1">
    <location>
        <begin position="95"/>
        <end position="107"/>
    </location>
</feature>
<dbReference type="AlphaFoldDB" id="A0AAD4PYD4"/>
<feature type="region of interest" description="Disordered" evidence="1">
    <location>
        <begin position="127"/>
        <end position="244"/>
    </location>
</feature>
<protein>
    <submittedName>
        <fullName evidence="2">Uncharacterized protein</fullName>
    </submittedName>
</protein>
<dbReference type="Proteomes" id="UP001201262">
    <property type="component" value="Unassembled WGS sequence"/>
</dbReference>